<dbReference type="NCBIfam" id="TIGR00521">
    <property type="entry name" value="coaBC_dfp"/>
    <property type="match status" value="1"/>
</dbReference>
<dbReference type="InterPro" id="IPR036551">
    <property type="entry name" value="Flavin_trans-like"/>
</dbReference>
<dbReference type="EMBL" id="PUFI01000013">
    <property type="protein sequence ID" value="TDG68468.1"/>
    <property type="molecule type" value="Genomic_DNA"/>
</dbReference>
<evidence type="ECO:0000256" key="4">
    <source>
        <dbReference type="RuleBase" id="RU364078"/>
    </source>
</evidence>
<dbReference type="InterPro" id="IPR003382">
    <property type="entry name" value="Flavoprotein"/>
</dbReference>
<sequence length="399" mass="43749">MIYENKQIIVIVTGGIAAYKAAYFVRELVKQGAVVRVVMTSSAQQFITPFTFEVLTQQSVMTDMFHPIKTGSVQHIEWAQWADLIFVVPATANLIAKMAQGIADDAALTIILASQAQKVVAPAMNDQMWENPATQRNIQQLHHDNILVIMPTTGFLAEGYEGKGRLPEPVDILAQTEIRLLAQNGALKNQRVLITAGGTREALDPVRFLTNRSSGKMGYALAQAAAEAGASVQLITTINRNVAYSVKTIMVESTQEMYDQVMSHVPDSDIFISAAAVADYRPAQKADQKIKKTDDNNMTINLVKNPDILAEVGRHKRQQYVVGFAAETQDLLAYADAKLKTKGADMLVANDVSRSDIGFSSDDNQVVVLTASHEPQYLPVQSKLDTARAIIQLIAKEYN</sequence>
<feature type="binding site" evidence="3">
    <location>
        <begin position="306"/>
        <end position="309"/>
    </location>
    <ligand>
        <name>CTP</name>
        <dbReference type="ChEBI" id="CHEBI:37563"/>
    </ligand>
</feature>
<feature type="binding site" evidence="3">
    <location>
        <position position="279"/>
    </location>
    <ligand>
        <name>CTP</name>
        <dbReference type="ChEBI" id="CHEBI:37563"/>
    </ligand>
</feature>
<dbReference type="GO" id="GO:0015937">
    <property type="term" value="P:coenzyme A biosynthetic process"/>
    <property type="evidence" value="ECO:0007669"/>
    <property type="project" value="UniProtKB-UniRule"/>
</dbReference>
<dbReference type="GO" id="GO:0004633">
    <property type="term" value="F:phosphopantothenoylcysteine decarboxylase activity"/>
    <property type="evidence" value="ECO:0007669"/>
    <property type="project" value="UniProtKB-UniRule"/>
</dbReference>
<dbReference type="AlphaFoldDB" id="A0A4R5N8Z4"/>
<feature type="binding site" evidence="3">
    <location>
        <position position="324"/>
    </location>
    <ligand>
        <name>CTP</name>
        <dbReference type="ChEBI" id="CHEBI:37563"/>
    </ligand>
</feature>
<comment type="cofactor">
    <cofactor evidence="3">
        <name>Mg(2+)</name>
        <dbReference type="ChEBI" id="CHEBI:18420"/>
    </cofactor>
</comment>
<evidence type="ECO:0000256" key="1">
    <source>
        <dbReference type="ARBA" id="ARBA00022793"/>
    </source>
</evidence>
<keyword evidence="3 4" id="KW-0285">Flavoprotein</keyword>
<evidence type="ECO:0000313" key="7">
    <source>
        <dbReference type="EMBL" id="TDG68468.1"/>
    </source>
</evidence>
<evidence type="ECO:0000259" key="5">
    <source>
        <dbReference type="Pfam" id="PF02441"/>
    </source>
</evidence>
<dbReference type="PANTHER" id="PTHR14359:SF6">
    <property type="entry name" value="PHOSPHOPANTOTHENOYLCYSTEINE DECARBOXYLASE"/>
    <property type="match status" value="1"/>
</dbReference>
<dbReference type="InterPro" id="IPR005252">
    <property type="entry name" value="CoaBC"/>
</dbReference>
<dbReference type="Proteomes" id="UP000295681">
    <property type="component" value="Unassembled WGS sequence"/>
</dbReference>
<comment type="pathway">
    <text evidence="3 4">Cofactor biosynthesis; coenzyme A biosynthesis; CoA from (R)-pantothenate: step 3/5.</text>
</comment>
<dbReference type="Gene3D" id="3.40.50.1950">
    <property type="entry name" value="Flavin prenyltransferase-like"/>
    <property type="match status" value="1"/>
</dbReference>
<keyword evidence="8" id="KW-1185">Reference proteome</keyword>
<dbReference type="SUPFAM" id="SSF102645">
    <property type="entry name" value="CoaB-like"/>
    <property type="match status" value="1"/>
</dbReference>
<accession>A0A4R5N8Z4</accession>
<feature type="domain" description="DNA/pantothenate metabolism flavoprotein C-terminal" evidence="6">
    <location>
        <begin position="187"/>
        <end position="396"/>
    </location>
</feature>
<keyword evidence="1 3" id="KW-0210">Decarboxylase</keyword>
<comment type="catalytic activity">
    <reaction evidence="3 4">
        <text>N-[(R)-4-phosphopantothenoyl]-L-cysteine + H(+) = (R)-4'-phosphopantetheine + CO2</text>
        <dbReference type="Rhea" id="RHEA:16793"/>
        <dbReference type="ChEBI" id="CHEBI:15378"/>
        <dbReference type="ChEBI" id="CHEBI:16526"/>
        <dbReference type="ChEBI" id="CHEBI:59458"/>
        <dbReference type="ChEBI" id="CHEBI:61723"/>
        <dbReference type="EC" id="4.1.1.36"/>
    </reaction>
</comment>
<comment type="similarity">
    <text evidence="3 4">In the C-terminal section; belongs to the PPC synthetase family.</text>
</comment>
<comment type="cofactor">
    <cofactor evidence="3">
        <name>FMN</name>
        <dbReference type="ChEBI" id="CHEBI:58210"/>
    </cofactor>
    <text evidence="3">Binds 1 FMN per subunit.</text>
</comment>
<feature type="domain" description="Flavoprotein" evidence="5">
    <location>
        <begin position="6"/>
        <end position="173"/>
    </location>
</feature>
<feature type="binding site" evidence="3">
    <location>
        <position position="289"/>
    </location>
    <ligand>
        <name>CTP</name>
        <dbReference type="ChEBI" id="CHEBI:37563"/>
    </ligand>
</feature>
<name>A0A4R5N8Z4_9LACO</name>
<evidence type="ECO:0000256" key="2">
    <source>
        <dbReference type="ARBA" id="ARBA00023239"/>
    </source>
</evidence>
<protein>
    <recommendedName>
        <fullName evidence="3">Coenzyme A biosynthesis bifunctional protein CoaBC</fullName>
    </recommendedName>
    <alternativeName>
        <fullName evidence="3">DNA/pantothenate metabolism flavoprotein</fullName>
    </alternativeName>
    <alternativeName>
        <fullName evidence="3">Phosphopantothenoylcysteine synthetase/decarboxylase</fullName>
        <shortName evidence="3">PPCS-PPCDC</shortName>
    </alternativeName>
    <domain>
        <recommendedName>
            <fullName evidence="3">Phosphopantothenoylcysteine decarboxylase</fullName>
            <shortName evidence="3">PPC decarboxylase</shortName>
            <shortName evidence="3">PPC-DC</shortName>
            <ecNumber evidence="3">4.1.1.36</ecNumber>
        </recommendedName>
        <alternativeName>
            <fullName evidence="3">CoaC</fullName>
        </alternativeName>
    </domain>
    <domain>
        <recommendedName>
            <fullName evidence="3">Phosphopantothenate--cysteine ligase</fullName>
            <ecNumber evidence="3">6.3.2.5</ecNumber>
        </recommendedName>
        <alternativeName>
            <fullName evidence="3">CoaB</fullName>
        </alternativeName>
        <alternativeName>
            <fullName evidence="3">Phosphopantothenoylcysteine synthetase</fullName>
            <shortName evidence="3">PPC synthetase</shortName>
            <shortName evidence="3">PPC-S</shortName>
        </alternativeName>
    </domain>
</protein>
<dbReference type="STRING" id="907931.GCA_000165675_01779"/>
<evidence type="ECO:0000259" key="6">
    <source>
        <dbReference type="Pfam" id="PF04127"/>
    </source>
</evidence>
<dbReference type="InterPro" id="IPR035929">
    <property type="entry name" value="CoaB-like_sf"/>
</dbReference>
<feature type="region of interest" description="Phosphopantothenate--cysteine ligase" evidence="3">
    <location>
        <begin position="192"/>
        <end position="399"/>
    </location>
</feature>
<keyword evidence="2 3" id="KW-0456">Lyase</keyword>
<dbReference type="GO" id="GO:0015941">
    <property type="term" value="P:pantothenate catabolic process"/>
    <property type="evidence" value="ECO:0007669"/>
    <property type="project" value="InterPro"/>
</dbReference>
<comment type="caution">
    <text evidence="3">Lacks conserved residue(s) required for the propagation of feature annotation.</text>
</comment>
<keyword evidence="3 4" id="KW-0288">FMN</keyword>
<comment type="function">
    <text evidence="3">Catalyzes two sequential steps in the biosynthesis of coenzyme A. In the first step cysteine is conjugated to 4'-phosphopantothenate to form 4-phosphopantothenoylcysteine. In the second step the latter compound is decarboxylated to form 4'-phosphopantotheine.</text>
</comment>
<dbReference type="HAMAP" id="MF_02225">
    <property type="entry name" value="CoaBC"/>
    <property type="match status" value="1"/>
</dbReference>
<dbReference type="SUPFAM" id="SSF52507">
    <property type="entry name" value="Homo-oligomeric flavin-containing Cys decarboxylases, HFCD"/>
    <property type="match status" value="1"/>
</dbReference>
<dbReference type="EC" id="6.3.2.5" evidence="3"/>
<comment type="caution">
    <text evidence="7">The sequence shown here is derived from an EMBL/GenBank/DDBJ whole genome shotgun (WGS) entry which is preliminary data.</text>
</comment>
<feature type="region of interest" description="Phosphopantothenoylcysteine decarboxylase" evidence="3">
    <location>
        <begin position="1"/>
        <end position="191"/>
    </location>
</feature>
<dbReference type="GO" id="GO:0010181">
    <property type="term" value="F:FMN binding"/>
    <property type="evidence" value="ECO:0007669"/>
    <property type="project" value="UniProtKB-UniRule"/>
</dbReference>
<dbReference type="InterPro" id="IPR007085">
    <property type="entry name" value="DNA/pantothenate-metab_flavo_C"/>
</dbReference>
<dbReference type="Gene3D" id="3.40.50.10300">
    <property type="entry name" value="CoaB-like"/>
    <property type="match status" value="1"/>
</dbReference>
<keyword evidence="3" id="KW-0460">Magnesium</keyword>
<keyword evidence="3" id="KW-0511">Multifunctional enzyme</keyword>
<dbReference type="PANTHER" id="PTHR14359">
    <property type="entry name" value="HOMO-OLIGOMERIC FLAVIN CONTAINING CYS DECARBOXYLASE FAMILY"/>
    <property type="match status" value="1"/>
</dbReference>
<keyword evidence="3 4" id="KW-0436">Ligase</keyword>
<feature type="binding site" evidence="3">
    <location>
        <position position="342"/>
    </location>
    <ligand>
        <name>CTP</name>
        <dbReference type="ChEBI" id="CHEBI:37563"/>
    </ligand>
</feature>
<keyword evidence="3" id="KW-0479">Metal-binding</keyword>
<feature type="binding site" evidence="3">
    <location>
        <position position="338"/>
    </location>
    <ligand>
        <name>CTP</name>
        <dbReference type="ChEBI" id="CHEBI:37563"/>
    </ligand>
</feature>
<comment type="similarity">
    <text evidence="3 4">In the N-terminal section; belongs to the HFCD (homo-oligomeric flavin containing Cys decarboxylase) superfamily.</text>
</comment>
<evidence type="ECO:0000313" key="8">
    <source>
        <dbReference type="Proteomes" id="UP000295681"/>
    </source>
</evidence>
<dbReference type="EC" id="4.1.1.36" evidence="3"/>
<evidence type="ECO:0000256" key="3">
    <source>
        <dbReference type="HAMAP-Rule" id="MF_02225"/>
    </source>
</evidence>
<organism evidence="7 8">
    <name type="scientific">Leuconostoc fallax</name>
    <dbReference type="NCBI Taxonomy" id="1251"/>
    <lineage>
        <taxon>Bacteria</taxon>
        <taxon>Bacillati</taxon>
        <taxon>Bacillota</taxon>
        <taxon>Bacilli</taxon>
        <taxon>Lactobacillales</taxon>
        <taxon>Lactobacillaceae</taxon>
        <taxon>Leuconostoc</taxon>
    </lineage>
</organism>
<dbReference type="GO" id="GO:0046872">
    <property type="term" value="F:metal ion binding"/>
    <property type="evidence" value="ECO:0007669"/>
    <property type="project" value="UniProtKB-KW"/>
</dbReference>
<reference evidence="7 8" key="1">
    <citation type="journal article" date="2019" name="Appl. Microbiol. Biotechnol.">
        <title>Uncovering carbohydrate metabolism through a genotype-phenotype association study of 56 lactic acid bacteria genomes.</title>
        <authorList>
            <person name="Buron-Moles G."/>
            <person name="Chailyan A."/>
            <person name="Dolejs I."/>
            <person name="Forster J."/>
            <person name="Miks M.H."/>
        </authorList>
    </citation>
    <scope>NUCLEOTIDE SEQUENCE [LARGE SCALE GENOMIC DNA]</scope>
    <source>
        <strain evidence="7 8">ATCC 700006</strain>
    </source>
</reference>
<dbReference type="Pfam" id="PF04127">
    <property type="entry name" value="DFP"/>
    <property type="match status" value="1"/>
</dbReference>
<dbReference type="GO" id="GO:0004632">
    <property type="term" value="F:phosphopantothenate--cysteine ligase activity"/>
    <property type="evidence" value="ECO:0007669"/>
    <property type="project" value="UniProtKB-UniRule"/>
</dbReference>
<dbReference type="GO" id="GO:0071513">
    <property type="term" value="C:phosphopantothenoylcysteine decarboxylase complex"/>
    <property type="evidence" value="ECO:0007669"/>
    <property type="project" value="TreeGrafter"/>
</dbReference>
<comment type="pathway">
    <text evidence="3 4">Cofactor biosynthesis; coenzyme A biosynthesis; CoA from (R)-pantothenate: step 2/5.</text>
</comment>
<gene>
    <name evidence="3" type="primary">coaBC</name>
    <name evidence="7" type="ORF">C5L23_000070</name>
</gene>
<dbReference type="UniPathway" id="UPA00241">
    <property type="reaction ID" value="UER00353"/>
</dbReference>
<proteinExistence type="inferred from homology"/>
<comment type="function">
    <text evidence="4">Catalyzes two steps in the biosynthesis of coenzyme A. In the first step cysteine is conjugated to 4'-phosphopantothenate to form 4-phosphopantothenoylcysteine, in the latter compound is decarboxylated to form 4'-phosphopantotheine.</text>
</comment>
<dbReference type="Pfam" id="PF02441">
    <property type="entry name" value="Flavoprotein"/>
    <property type="match status" value="1"/>
</dbReference>
<comment type="catalytic activity">
    <reaction evidence="3 4">
        <text>(R)-4'-phosphopantothenate + L-cysteine + CTP = N-[(R)-4-phosphopantothenoyl]-L-cysteine + CMP + diphosphate + H(+)</text>
        <dbReference type="Rhea" id="RHEA:19397"/>
        <dbReference type="ChEBI" id="CHEBI:10986"/>
        <dbReference type="ChEBI" id="CHEBI:15378"/>
        <dbReference type="ChEBI" id="CHEBI:33019"/>
        <dbReference type="ChEBI" id="CHEBI:35235"/>
        <dbReference type="ChEBI" id="CHEBI:37563"/>
        <dbReference type="ChEBI" id="CHEBI:59458"/>
        <dbReference type="ChEBI" id="CHEBI:60377"/>
        <dbReference type="EC" id="6.3.2.5"/>
    </reaction>
</comment>
<dbReference type="RefSeq" id="WP_010006731.1">
    <property type="nucleotide sequence ID" value="NZ_JAGYGP010000003.1"/>
</dbReference>